<accession>A0A4U7AVE7</accession>
<evidence type="ECO:0000313" key="1">
    <source>
        <dbReference type="EMBL" id="TKX21155.1"/>
    </source>
</evidence>
<protein>
    <submittedName>
        <fullName evidence="1">Uncharacterized protein</fullName>
    </submittedName>
</protein>
<sequence length="195" mass="21523">MGCMCSGPTDLTTEFIPKSTTVSLETMLRFETTTYSLHDAMTNCNKCSASLDYVLNLLQLLDQLSILYRAALSTFQPVKSTLLCHEAINTAMSGQSEDSGAASHVQKIEKSPVWLGRFLLEDEDHDMVGRIIVSIGLIKLQRTIRGLQRGAQSIVNDARGLDLLTRQMLSKSDNISALAQEILTRVWETKARGSV</sequence>
<evidence type="ECO:0000313" key="2">
    <source>
        <dbReference type="Proteomes" id="UP000308133"/>
    </source>
</evidence>
<gene>
    <name evidence="1" type="ORF">C1H76_6696</name>
</gene>
<dbReference type="AlphaFoldDB" id="A0A4U7AVE7"/>
<name>A0A4U7AVE7_9PEZI</name>
<dbReference type="EMBL" id="PTQR01000082">
    <property type="protein sequence ID" value="TKX21155.1"/>
    <property type="molecule type" value="Genomic_DNA"/>
</dbReference>
<proteinExistence type="predicted"/>
<organism evidence="1 2">
    <name type="scientific">Elsinoe australis</name>
    <dbReference type="NCBI Taxonomy" id="40998"/>
    <lineage>
        <taxon>Eukaryota</taxon>
        <taxon>Fungi</taxon>
        <taxon>Dikarya</taxon>
        <taxon>Ascomycota</taxon>
        <taxon>Pezizomycotina</taxon>
        <taxon>Dothideomycetes</taxon>
        <taxon>Dothideomycetidae</taxon>
        <taxon>Myriangiales</taxon>
        <taxon>Elsinoaceae</taxon>
        <taxon>Elsinoe</taxon>
    </lineage>
</organism>
<dbReference type="Proteomes" id="UP000308133">
    <property type="component" value="Unassembled WGS sequence"/>
</dbReference>
<reference evidence="1 2" key="1">
    <citation type="submission" date="2018-02" db="EMBL/GenBank/DDBJ databases">
        <title>Draft genome sequences of Elsinoe sp., causing black scab on jojoba.</title>
        <authorList>
            <person name="Stodart B."/>
            <person name="Jeffress S."/>
            <person name="Ash G."/>
            <person name="Arun Chinnappa K."/>
        </authorList>
    </citation>
    <scope>NUCLEOTIDE SEQUENCE [LARGE SCALE GENOMIC DNA]</scope>
    <source>
        <strain evidence="1 2">Hillstone_2</strain>
    </source>
</reference>
<comment type="caution">
    <text evidence="1">The sequence shown here is derived from an EMBL/GenBank/DDBJ whole genome shotgun (WGS) entry which is preliminary data.</text>
</comment>